<gene>
    <name evidence="1" type="ORF">SAMN04489742_4194</name>
</gene>
<dbReference type="AlphaFoldDB" id="A0A1H1GNB7"/>
<dbReference type="Gene3D" id="1.25.40.10">
    <property type="entry name" value="Tetratricopeptide repeat domain"/>
    <property type="match status" value="1"/>
</dbReference>
<dbReference type="InterPro" id="IPR011990">
    <property type="entry name" value="TPR-like_helical_dom_sf"/>
</dbReference>
<evidence type="ECO:0000313" key="1">
    <source>
        <dbReference type="EMBL" id="SDR14647.1"/>
    </source>
</evidence>
<keyword evidence="2" id="KW-1185">Reference proteome</keyword>
<accession>A0A1H1GNB7</accession>
<dbReference type="EMBL" id="FNKH01000002">
    <property type="protein sequence ID" value="SDR14647.1"/>
    <property type="molecule type" value="Genomic_DNA"/>
</dbReference>
<reference evidence="1 2" key="1">
    <citation type="submission" date="2016-10" db="EMBL/GenBank/DDBJ databases">
        <authorList>
            <person name="de Groot N.N."/>
        </authorList>
    </citation>
    <scope>NUCLEOTIDE SEQUENCE [LARGE SCALE GENOMIC DNA]</scope>
    <source>
        <strain evidence="1 2">DSM 20117</strain>
    </source>
</reference>
<dbReference type="KEGG" id="acry:AC20117_18405"/>
<proteinExistence type="predicted"/>
<evidence type="ECO:0000313" key="2">
    <source>
        <dbReference type="Proteomes" id="UP000181917"/>
    </source>
</evidence>
<protein>
    <submittedName>
        <fullName evidence="1">Uncharacterized protein</fullName>
    </submittedName>
</protein>
<organism evidence="1 2">
    <name type="scientific">Crystallibacter crystallopoietes</name>
    <dbReference type="NCBI Taxonomy" id="37928"/>
    <lineage>
        <taxon>Bacteria</taxon>
        <taxon>Bacillati</taxon>
        <taxon>Actinomycetota</taxon>
        <taxon>Actinomycetes</taxon>
        <taxon>Micrococcales</taxon>
        <taxon>Micrococcaceae</taxon>
        <taxon>Crystallibacter</taxon>
    </lineage>
</organism>
<dbReference type="RefSeq" id="WP_074702425.1">
    <property type="nucleotide sequence ID" value="NZ_CP018863.1"/>
</dbReference>
<dbReference type="Proteomes" id="UP000181917">
    <property type="component" value="Unassembled WGS sequence"/>
</dbReference>
<dbReference type="STRING" id="37928.SAMN04489742_4194"/>
<name>A0A1H1GNB7_9MICC</name>
<sequence length="676" mass="72448">MSDDAEAPLVKQAREAYSSGEWSQAYELLVGLDARGPLSVQDLGLLADAAYAAGHLDVTIQAWERAHAEAVRLGDPIAAAGAAARVALHLLMDTALMAPIRGWVKRAERLLAGQEETPVHAWLAVINSYERLLIGDVGAAREWAGRAVEVGSSCNPAAAAVGRVAEAHAVILEGDVRRGLTLVDEAAVAAVSGELDAVSTGMVYCELVCMLQGLAQYDLAEEWTEAMERWRHGNGIGSTHGRCRVHRAQILRLRGATAEAEQVALAACAELRPYLRREFGWPLTELGRVRYQLGDLNGAEEAFLAARQAGWDPEPGLALVRLAQGDVALAAASIRDSLEHPVTVPSKELPPNTALRRAPLLAASVEIEAAAGDLVAARDSADELAQIAASFKSRALSASAAMANGRVQLAAGEVPGARSAFQSAVQLWSLVGAPYEVALARTGLAQAHRVAGDEISAGLEQAAADAAVESLRAGHKAEERKRGSNSFRRTGDYWFISFEENTVALRDLKGLHYLARLLAHPGREFHVLDLVASGTDPAAVHAGLPDPELASSGWGDAGPMLDHQAKNAYRRRLAEIDEDLDEARLLRDRGRVVQAEAEREFLIRELSRAVGLSGRGRRAGSASERARVSVTRAIRHAMDRIREHDPPLAEHLGRAIRTGTYCVYLPDSRVNGAWVT</sequence>